<evidence type="ECO:0000256" key="2">
    <source>
        <dbReference type="ARBA" id="ARBA00022777"/>
    </source>
</evidence>
<dbReference type="InterPro" id="IPR003852">
    <property type="entry name" value="Sig_transdc_His_kinase_KdpD_N"/>
</dbReference>
<keyword evidence="3" id="KW-0902">Two-component regulatory system</keyword>
<evidence type="ECO:0000256" key="1">
    <source>
        <dbReference type="ARBA" id="ARBA00022679"/>
    </source>
</evidence>
<name>A0A918MIN7_9ACTN</name>
<reference evidence="5" key="1">
    <citation type="journal article" date="2014" name="Int. J. Syst. Evol. Microbiol.">
        <title>Complete genome sequence of Corynebacterium casei LMG S-19264T (=DSM 44701T), isolated from a smear-ripened cheese.</title>
        <authorList>
            <consortium name="US DOE Joint Genome Institute (JGI-PGF)"/>
            <person name="Walter F."/>
            <person name="Albersmeier A."/>
            <person name="Kalinowski J."/>
            <person name="Ruckert C."/>
        </authorList>
    </citation>
    <scope>NUCLEOTIDE SEQUENCE</scope>
    <source>
        <strain evidence="5">JCM 4714</strain>
    </source>
</reference>
<dbReference type="PANTHER" id="PTHR45569">
    <property type="entry name" value="SENSOR PROTEIN KDPD"/>
    <property type="match status" value="1"/>
</dbReference>
<keyword evidence="6" id="KW-1185">Reference proteome</keyword>
<feature type="domain" description="Signal transduction histidine kinase osmosensitive K+ channel sensor N-terminal" evidence="4">
    <location>
        <begin position="3"/>
        <end position="69"/>
    </location>
</feature>
<dbReference type="EMBL" id="BMVG01000130">
    <property type="protein sequence ID" value="GGW25682.1"/>
    <property type="molecule type" value="Genomic_DNA"/>
</dbReference>
<gene>
    <name evidence="5" type="ORF">GCM10010339_95030</name>
</gene>
<keyword evidence="2" id="KW-0418">Kinase</keyword>
<evidence type="ECO:0000256" key="3">
    <source>
        <dbReference type="ARBA" id="ARBA00023012"/>
    </source>
</evidence>
<sequence>MTRGKLRIYLGAAPGVGKTYAMLSEAHRRTERGTDCVVAFVEHHHRPRTEVMPHGLEQAERREPEYRDTSRWLVAQFPAPLGVAVVAST</sequence>
<accession>A0A918MIN7</accession>
<dbReference type="Pfam" id="PF02702">
    <property type="entry name" value="KdpD"/>
    <property type="match status" value="1"/>
</dbReference>
<evidence type="ECO:0000259" key="4">
    <source>
        <dbReference type="Pfam" id="PF02702"/>
    </source>
</evidence>
<dbReference type="GO" id="GO:0000155">
    <property type="term" value="F:phosphorelay sensor kinase activity"/>
    <property type="evidence" value="ECO:0007669"/>
    <property type="project" value="InterPro"/>
</dbReference>
<dbReference type="Proteomes" id="UP000655443">
    <property type="component" value="Unassembled WGS sequence"/>
</dbReference>
<dbReference type="GO" id="GO:0005886">
    <property type="term" value="C:plasma membrane"/>
    <property type="evidence" value="ECO:0007669"/>
    <property type="project" value="TreeGrafter"/>
</dbReference>
<dbReference type="Gene3D" id="3.40.50.300">
    <property type="entry name" value="P-loop containing nucleotide triphosphate hydrolases"/>
    <property type="match status" value="1"/>
</dbReference>
<dbReference type="PANTHER" id="PTHR45569:SF1">
    <property type="entry name" value="SENSOR PROTEIN KDPD"/>
    <property type="match status" value="1"/>
</dbReference>
<dbReference type="InterPro" id="IPR027417">
    <property type="entry name" value="P-loop_NTPase"/>
</dbReference>
<keyword evidence="1" id="KW-0808">Transferase</keyword>
<reference evidence="5" key="2">
    <citation type="submission" date="2020-09" db="EMBL/GenBank/DDBJ databases">
        <authorList>
            <person name="Sun Q."/>
            <person name="Ohkuma M."/>
        </authorList>
    </citation>
    <scope>NUCLEOTIDE SEQUENCE</scope>
    <source>
        <strain evidence="5">JCM 4714</strain>
    </source>
</reference>
<proteinExistence type="predicted"/>
<organism evidence="5 6">
    <name type="scientific">Streptomyces alanosinicus</name>
    <dbReference type="NCBI Taxonomy" id="68171"/>
    <lineage>
        <taxon>Bacteria</taxon>
        <taxon>Bacillati</taxon>
        <taxon>Actinomycetota</taxon>
        <taxon>Actinomycetes</taxon>
        <taxon>Kitasatosporales</taxon>
        <taxon>Streptomycetaceae</taxon>
        <taxon>Streptomyces</taxon>
    </lineage>
</organism>
<evidence type="ECO:0000313" key="6">
    <source>
        <dbReference type="Proteomes" id="UP000655443"/>
    </source>
</evidence>
<protein>
    <recommendedName>
        <fullName evidence="4">Signal transduction histidine kinase osmosensitive K+ channel sensor N-terminal domain-containing protein</fullName>
    </recommendedName>
</protein>
<dbReference type="AlphaFoldDB" id="A0A918MIN7"/>
<dbReference type="InterPro" id="IPR052023">
    <property type="entry name" value="Histidine_kinase_KdpD"/>
</dbReference>
<evidence type="ECO:0000313" key="5">
    <source>
        <dbReference type="EMBL" id="GGW25682.1"/>
    </source>
</evidence>
<comment type="caution">
    <text evidence="5">The sequence shown here is derived from an EMBL/GenBank/DDBJ whole genome shotgun (WGS) entry which is preliminary data.</text>
</comment>